<dbReference type="Proteomes" id="UP000317410">
    <property type="component" value="Unassembled WGS sequence"/>
</dbReference>
<keyword evidence="1" id="KW-0732">Signal</keyword>
<feature type="chain" id="PRO_5021326509" description="Rhodanese domain-containing protein" evidence="1">
    <location>
        <begin position="25"/>
        <end position="122"/>
    </location>
</feature>
<dbReference type="PANTHER" id="PTHR45431:SF3">
    <property type="entry name" value="RHODANESE-LIKE DOMAIN-CONTAINING PROTEIN 15, CHLOROPLASTIC"/>
    <property type="match status" value="1"/>
</dbReference>
<organism evidence="3 4">
    <name type="scientific">Microbacterium maritypicum</name>
    <name type="common">Microbacterium liquefaciens</name>
    <dbReference type="NCBI Taxonomy" id="33918"/>
    <lineage>
        <taxon>Bacteria</taxon>
        <taxon>Bacillati</taxon>
        <taxon>Actinomycetota</taxon>
        <taxon>Actinomycetes</taxon>
        <taxon>Micrococcales</taxon>
        <taxon>Microbacteriaceae</taxon>
        <taxon>Microbacterium</taxon>
    </lineage>
</organism>
<gene>
    <name evidence="3" type="ORF">MLI01_02260</name>
</gene>
<name>A0A4Y4B0R3_MICMQ</name>
<evidence type="ECO:0000256" key="1">
    <source>
        <dbReference type="SAM" id="SignalP"/>
    </source>
</evidence>
<dbReference type="InterPro" id="IPR001763">
    <property type="entry name" value="Rhodanese-like_dom"/>
</dbReference>
<protein>
    <recommendedName>
        <fullName evidence="2">Rhodanese domain-containing protein</fullName>
    </recommendedName>
</protein>
<dbReference type="InterPro" id="IPR052367">
    <property type="entry name" value="Thiosulfate_ST/Rhodanese-like"/>
</dbReference>
<proteinExistence type="predicted"/>
<dbReference type="InterPro" id="IPR036873">
    <property type="entry name" value="Rhodanese-like_dom_sf"/>
</dbReference>
<comment type="caution">
    <text evidence="3">The sequence shown here is derived from an EMBL/GenBank/DDBJ whole genome shotgun (WGS) entry which is preliminary data.</text>
</comment>
<dbReference type="SMART" id="SM00450">
    <property type="entry name" value="RHOD"/>
    <property type="match status" value="1"/>
</dbReference>
<dbReference type="SUPFAM" id="SSF52821">
    <property type="entry name" value="Rhodanese/Cell cycle control phosphatase"/>
    <property type="match status" value="1"/>
</dbReference>
<dbReference type="Pfam" id="PF00581">
    <property type="entry name" value="Rhodanese"/>
    <property type="match status" value="1"/>
</dbReference>
<dbReference type="EMBL" id="BJNQ01000001">
    <property type="protein sequence ID" value="GEC74081.1"/>
    <property type="molecule type" value="Genomic_DNA"/>
</dbReference>
<evidence type="ECO:0000313" key="3">
    <source>
        <dbReference type="EMBL" id="GEC74081.1"/>
    </source>
</evidence>
<dbReference type="CDD" id="cd00158">
    <property type="entry name" value="RHOD"/>
    <property type="match status" value="1"/>
</dbReference>
<feature type="domain" description="Rhodanese" evidence="2">
    <location>
        <begin position="33"/>
        <end position="121"/>
    </location>
</feature>
<feature type="signal peptide" evidence="1">
    <location>
        <begin position="1"/>
        <end position="24"/>
    </location>
</feature>
<sequence length="122" mass="12466">MARRSLRAVALAALALSVAMSGCAATASPSVAIGEDTVVVDVRTPAEYAEGHLDGAINIDLQSPEFDTTISELDPEDEYVVYCQSGNRSAQAVAAMEAAGLDVQDAGGISEAAEATGLPVIR</sequence>
<dbReference type="PROSITE" id="PS51257">
    <property type="entry name" value="PROKAR_LIPOPROTEIN"/>
    <property type="match status" value="1"/>
</dbReference>
<evidence type="ECO:0000313" key="4">
    <source>
        <dbReference type="Proteomes" id="UP000317410"/>
    </source>
</evidence>
<dbReference type="PROSITE" id="PS50206">
    <property type="entry name" value="RHODANESE_3"/>
    <property type="match status" value="1"/>
</dbReference>
<evidence type="ECO:0000259" key="2">
    <source>
        <dbReference type="PROSITE" id="PS50206"/>
    </source>
</evidence>
<dbReference type="AlphaFoldDB" id="A0A4Y4B0R3"/>
<reference evidence="3 4" key="1">
    <citation type="submission" date="2019-06" db="EMBL/GenBank/DDBJ databases">
        <title>Whole genome shotgun sequence of Microbacterium liquefaciens NBRC 15037.</title>
        <authorList>
            <person name="Hosoyama A."/>
            <person name="Uohara A."/>
            <person name="Ohji S."/>
            <person name="Ichikawa N."/>
        </authorList>
    </citation>
    <scope>NUCLEOTIDE SEQUENCE [LARGE SCALE GENOMIC DNA]</scope>
    <source>
        <strain evidence="3 4">NBRC 15037</strain>
    </source>
</reference>
<dbReference type="PANTHER" id="PTHR45431">
    <property type="entry name" value="RHODANESE-LIKE DOMAIN-CONTAINING PROTEIN 15, CHLOROPLASTIC"/>
    <property type="match status" value="1"/>
</dbReference>
<accession>A0A4Y4B0R3</accession>
<dbReference type="Gene3D" id="3.40.250.10">
    <property type="entry name" value="Rhodanese-like domain"/>
    <property type="match status" value="1"/>
</dbReference>
<dbReference type="RefSeq" id="WP_229778790.1">
    <property type="nucleotide sequence ID" value="NZ_BJNQ01000001.1"/>
</dbReference>